<keyword evidence="2" id="KW-1185">Reference proteome</keyword>
<organism evidence="1 2">
    <name type="scientific">Cronartium quercuum f. sp. fusiforme G11</name>
    <dbReference type="NCBI Taxonomy" id="708437"/>
    <lineage>
        <taxon>Eukaryota</taxon>
        <taxon>Fungi</taxon>
        <taxon>Dikarya</taxon>
        <taxon>Basidiomycota</taxon>
        <taxon>Pucciniomycotina</taxon>
        <taxon>Pucciniomycetes</taxon>
        <taxon>Pucciniales</taxon>
        <taxon>Coleosporiaceae</taxon>
        <taxon>Cronartium</taxon>
    </lineage>
</organism>
<dbReference type="EMBL" id="MU167218">
    <property type="protein sequence ID" value="KAG0150603.1"/>
    <property type="molecule type" value="Genomic_DNA"/>
</dbReference>
<gene>
    <name evidence="1" type="ORF">CROQUDRAFT_87785</name>
</gene>
<sequence>MRVNKHPCGIGRSNENGGRLLGMDFNVSLSKGRTVTLIEKIRWKAEYHPLVTGLREGRRRTRQVYGSDHLVRHSSDNGSVEKKLGGTERSIEHGSVQGQFPRLSPRDLTCTSHISVQPGGRTAFSVNKLKGFRVWASGLPLTNEY</sequence>
<evidence type="ECO:0000313" key="2">
    <source>
        <dbReference type="Proteomes" id="UP000886653"/>
    </source>
</evidence>
<reference evidence="1" key="1">
    <citation type="submission" date="2013-11" db="EMBL/GenBank/DDBJ databases">
        <title>Genome sequence of the fusiform rust pathogen reveals effectors for host alternation and coevolution with pine.</title>
        <authorList>
            <consortium name="DOE Joint Genome Institute"/>
            <person name="Smith K."/>
            <person name="Pendleton A."/>
            <person name="Kubisiak T."/>
            <person name="Anderson C."/>
            <person name="Salamov A."/>
            <person name="Aerts A."/>
            <person name="Riley R."/>
            <person name="Clum A."/>
            <person name="Lindquist E."/>
            <person name="Ence D."/>
            <person name="Campbell M."/>
            <person name="Kronenberg Z."/>
            <person name="Feau N."/>
            <person name="Dhillon B."/>
            <person name="Hamelin R."/>
            <person name="Burleigh J."/>
            <person name="Smith J."/>
            <person name="Yandell M."/>
            <person name="Nelson C."/>
            <person name="Grigoriev I."/>
            <person name="Davis J."/>
        </authorList>
    </citation>
    <scope>NUCLEOTIDE SEQUENCE</scope>
    <source>
        <strain evidence="1">G11</strain>
    </source>
</reference>
<name>A0A9P6NUM8_9BASI</name>
<protein>
    <submittedName>
        <fullName evidence="1">Uncharacterized protein</fullName>
    </submittedName>
</protein>
<proteinExistence type="predicted"/>
<evidence type="ECO:0000313" key="1">
    <source>
        <dbReference type="EMBL" id="KAG0150603.1"/>
    </source>
</evidence>
<comment type="caution">
    <text evidence="1">The sequence shown here is derived from an EMBL/GenBank/DDBJ whole genome shotgun (WGS) entry which is preliminary data.</text>
</comment>
<accession>A0A9P6NUM8</accession>
<dbReference type="Proteomes" id="UP000886653">
    <property type="component" value="Unassembled WGS sequence"/>
</dbReference>
<dbReference type="AlphaFoldDB" id="A0A9P6NUM8"/>